<name>A0A841FZW0_9ACTN</name>
<proteinExistence type="predicted"/>
<dbReference type="Pfam" id="PF14042">
    <property type="entry name" value="DUF4247"/>
    <property type="match status" value="1"/>
</dbReference>
<keyword evidence="1" id="KW-1133">Transmembrane helix</keyword>
<comment type="caution">
    <text evidence="2">The sequence shown here is derived from an EMBL/GenBank/DDBJ whole genome shotgun (WGS) entry which is preliminary data.</text>
</comment>
<dbReference type="Proteomes" id="UP000548476">
    <property type="component" value="Unassembled WGS sequence"/>
</dbReference>
<keyword evidence="1" id="KW-0812">Transmembrane</keyword>
<keyword evidence="3" id="KW-1185">Reference proteome</keyword>
<reference evidence="2 3" key="1">
    <citation type="submission" date="2020-08" db="EMBL/GenBank/DDBJ databases">
        <title>Genomic Encyclopedia of Type Strains, Phase IV (KMG-IV): sequencing the most valuable type-strain genomes for metagenomic binning, comparative biology and taxonomic classification.</title>
        <authorList>
            <person name="Goeker M."/>
        </authorList>
    </citation>
    <scope>NUCLEOTIDE SEQUENCE [LARGE SCALE GENOMIC DNA]</scope>
    <source>
        <strain evidence="2 3">YIM 65646</strain>
    </source>
</reference>
<accession>A0A841FZW0</accession>
<organism evidence="2 3">
    <name type="scientific">Phytomonospora endophytica</name>
    <dbReference type="NCBI Taxonomy" id="714109"/>
    <lineage>
        <taxon>Bacteria</taxon>
        <taxon>Bacillati</taxon>
        <taxon>Actinomycetota</taxon>
        <taxon>Actinomycetes</taxon>
        <taxon>Micromonosporales</taxon>
        <taxon>Micromonosporaceae</taxon>
        <taxon>Phytomonospora</taxon>
    </lineage>
</organism>
<evidence type="ECO:0000313" key="2">
    <source>
        <dbReference type="EMBL" id="MBB6039062.1"/>
    </source>
</evidence>
<gene>
    <name evidence="2" type="ORF">HNR73_006951</name>
</gene>
<feature type="transmembrane region" description="Helical" evidence="1">
    <location>
        <begin position="14"/>
        <end position="37"/>
    </location>
</feature>
<sequence length="153" mass="16273">MTSAVGAGSNTKKIIWFVVIIAIVGGIIAACAISASANQSPDDFIERTYTRAPQLDEDEIDAFTTTKTPDVVANEIAAQSKPVDRKTGSDGSIWFQYSDDIVAMFPYNGGTKIMADDYDRVHRHYYVFVGGWWSSSPPGGGWGRGGGSGGGGK</sequence>
<evidence type="ECO:0000256" key="1">
    <source>
        <dbReference type="SAM" id="Phobius"/>
    </source>
</evidence>
<protein>
    <submittedName>
        <fullName evidence="2">Uncharacterized protein YycO</fullName>
    </submittedName>
</protein>
<evidence type="ECO:0000313" key="3">
    <source>
        <dbReference type="Proteomes" id="UP000548476"/>
    </source>
</evidence>
<dbReference type="EMBL" id="JACHGT010000019">
    <property type="protein sequence ID" value="MBB6039062.1"/>
    <property type="molecule type" value="Genomic_DNA"/>
</dbReference>
<dbReference type="InterPro" id="IPR025341">
    <property type="entry name" value="DUF4247"/>
</dbReference>
<dbReference type="RefSeq" id="WP_184792090.1">
    <property type="nucleotide sequence ID" value="NZ_BONT01000114.1"/>
</dbReference>
<keyword evidence="1" id="KW-0472">Membrane</keyword>
<dbReference type="AlphaFoldDB" id="A0A841FZW0"/>